<dbReference type="InterPro" id="IPR011989">
    <property type="entry name" value="ARM-like"/>
</dbReference>
<dbReference type="SUPFAM" id="SSF48371">
    <property type="entry name" value="ARM repeat"/>
    <property type="match status" value="2"/>
</dbReference>
<evidence type="ECO:0000313" key="2">
    <source>
        <dbReference type="Proteomes" id="UP000598146"/>
    </source>
</evidence>
<comment type="caution">
    <text evidence="1">The sequence shown here is derived from an EMBL/GenBank/DDBJ whole genome shotgun (WGS) entry which is preliminary data.</text>
</comment>
<protein>
    <submittedName>
        <fullName evidence="1">HEAT repeat domain-containing protein</fullName>
    </submittedName>
</protein>
<dbReference type="RefSeq" id="WP_196419033.1">
    <property type="nucleotide sequence ID" value="NZ_JADQTO010000026.1"/>
</dbReference>
<accession>A0A931G1P6</accession>
<reference evidence="1" key="1">
    <citation type="submission" date="2020-11" db="EMBL/GenBank/DDBJ databases">
        <title>Isolation and identification of active actinomycetes.</title>
        <authorList>
            <person name="Sun X."/>
        </authorList>
    </citation>
    <scope>NUCLEOTIDE SEQUENCE</scope>
    <source>
        <strain evidence="1">NEAU-A11</strain>
    </source>
</reference>
<gene>
    <name evidence="1" type="ORF">I4J89_37985</name>
</gene>
<dbReference type="AlphaFoldDB" id="A0A931G1P6"/>
<sequence>MLAGLDDIDWAAYDGAYGPATEAPDILRAIADPDPEVAGDGRFDFHSAIWHQGTVYPVTVAAVPFLIELATTPGVHRRDMLLHTVGVLGDPGQSYGDDLPAVRAALAAHSDTLLPQLADPDPGVREAAAFALAHSGPQRLSLVQPEPDPRVRASLLMAVALHDGAGAVELLREAATTEPFPVPVAAALGYARAGLPIPPEVLGHVARDLGADEEWQSPWSSDPLGEILALAGSATVDTLTARLIAGGGSQSRIRLTHALTRRFMERRGAPVALLPRLRELLADHDEKVRAAAVDTAAQAGTAAAGVAGELARIADAGDWAESGGPANTALSTLVRLGDPRWRPVLLAAWESGYDPDAVGLLFEHPPAFDPEMLAAVRRRLAAQSAAGLTGNPVISLVNVLRGWGAAASAAVPEIVAALPAARMAAVAALGRIGPGAASAVDALRDGMGGIETGYALWRITGDPGPLVAAARTALSRGPAGRYAWDLRMLAEAGPAAAPLVPLLRAVLTDTAPETYPDRDARIAAARVLWRATGEVPGVLPTVDAVLRAGGVPVRTAATLAADLAPAGTELLPALREALRNRWATLDVARALWRYGTDPAELIDPLLAAAADPHGDQGAIGLLVEMRATPALPRLRELAEGDERVVRAGSYQDIVWLDDRLRRDAHAAVVALS</sequence>
<name>A0A931G1P6_9ACTN</name>
<proteinExistence type="predicted"/>
<evidence type="ECO:0000313" key="1">
    <source>
        <dbReference type="EMBL" id="MBG0567255.1"/>
    </source>
</evidence>
<organism evidence="1 2">
    <name type="scientific">Actinoplanes aureus</name>
    <dbReference type="NCBI Taxonomy" id="2792083"/>
    <lineage>
        <taxon>Bacteria</taxon>
        <taxon>Bacillati</taxon>
        <taxon>Actinomycetota</taxon>
        <taxon>Actinomycetes</taxon>
        <taxon>Micromonosporales</taxon>
        <taxon>Micromonosporaceae</taxon>
        <taxon>Actinoplanes</taxon>
    </lineage>
</organism>
<dbReference type="Proteomes" id="UP000598146">
    <property type="component" value="Unassembled WGS sequence"/>
</dbReference>
<dbReference type="EMBL" id="JADQTO010000026">
    <property type="protein sequence ID" value="MBG0567255.1"/>
    <property type="molecule type" value="Genomic_DNA"/>
</dbReference>
<dbReference type="Pfam" id="PF13646">
    <property type="entry name" value="HEAT_2"/>
    <property type="match status" value="1"/>
</dbReference>
<dbReference type="Gene3D" id="1.25.10.10">
    <property type="entry name" value="Leucine-rich Repeat Variant"/>
    <property type="match status" value="2"/>
</dbReference>
<dbReference type="InterPro" id="IPR016024">
    <property type="entry name" value="ARM-type_fold"/>
</dbReference>
<keyword evidence="2" id="KW-1185">Reference proteome</keyword>